<proteinExistence type="predicted"/>
<dbReference type="PANTHER" id="PTHR42695:SF5">
    <property type="entry name" value="GLUTAMINE AMIDOTRANSFERASE YLR126C-RELATED"/>
    <property type="match status" value="1"/>
</dbReference>
<dbReference type="RefSeq" id="WP_284259025.1">
    <property type="nucleotide sequence ID" value="NZ_BSOS01000079.1"/>
</dbReference>
<gene>
    <name evidence="2" type="ORF">GCM10010909_28630</name>
</gene>
<feature type="domain" description="Glutamine amidotransferase" evidence="1">
    <location>
        <begin position="39"/>
        <end position="182"/>
    </location>
</feature>
<comment type="caution">
    <text evidence="2">The sequence shown here is derived from an EMBL/GenBank/DDBJ whole genome shotgun (WGS) entry which is preliminary data.</text>
</comment>
<evidence type="ECO:0000259" key="1">
    <source>
        <dbReference type="Pfam" id="PF00117"/>
    </source>
</evidence>
<evidence type="ECO:0000313" key="2">
    <source>
        <dbReference type="EMBL" id="GLR68182.1"/>
    </source>
</evidence>
<dbReference type="PROSITE" id="PS51273">
    <property type="entry name" value="GATASE_TYPE_1"/>
    <property type="match status" value="1"/>
</dbReference>
<dbReference type="InterPro" id="IPR017926">
    <property type="entry name" value="GATASE"/>
</dbReference>
<sequence length="239" mass="25571">MKILVFQHVAIEHPGSFRDTIKAQGHSLHQIELDEGEAIPPLHDYDVLLVMGGPMDVWEEEAHPWLAAEKAAIRAWVSAGKPYLGMCFGAQLLAEAMGGKVGLMKTAPEVGMSQVRQVGAAALFSGLPEQLTCFQWHGAEVCELPPGASLIATNAACRVQGFALGEHAYGLQFHAELTETTAQEWAALPEYAAALETVKGPGSLPLILAEVDAKIDDLQGVARRLILNFLQGATLQVSA</sequence>
<dbReference type="InterPro" id="IPR029062">
    <property type="entry name" value="Class_I_gatase-like"/>
</dbReference>
<dbReference type="Pfam" id="PF00117">
    <property type="entry name" value="GATase"/>
    <property type="match status" value="1"/>
</dbReference>
<keyword evidence="3" id="KW-1185">Reference proteome</keyword>
<accession>A0ABQ6AC51</accession>
<protein>
    <submittedName>
        <fullName evidence="2">Amidotransferase</fullName>
    </submittedName>
</protein>
<evidence type="ECO:0000313" key="3">
    <source>
        <dbReference type="Proteomes" id="UP001156641"/>
    </source>
</evidence>
<dbReference type="PANTHER" id="PTHR42695">
    <property type="entry name" value="GLUTAMINE AMIDOTRANSFERASE YLR126C-RELATED"/>
    <property type="match status" value="1"/>
</dbReference>
<dbReference type="Gene3D" id="3.40.50.880">
    <property type="match status" value="1"/>
</dbReference>
<dbReference type="CDD" id="cd01741">
    <property type="entry name" value="GATase1_1"/>
    <property type="match status" value="1"/>
</dbReference>
<reference evidence="3" key="1">
    <citation type="journal article" date="2019" name="Int. J. Syst. Evol. Microbiol.">
        <title>The Global Catalogue of Microorganisms (GCM) 10K type strain sequencing project: providing services to taxonomists for standard genome sequencing and annotation.</title>
        <authorList>
            <consortium name="The Broad Institute Genomics Platform"/>
            <consortium name="The Broad Institute Genome Sequencing Center for Infectious Disease"/>
            <person name="Wu L."/>
            <person name="Ma J."/>
        </authorList>
    </citation>
    <scope>NUCLEOTIDE SEQUENCE [LARGE SCALE GENOMIC DNA]</scope>
    <source>
        <strain evidence="3">NBRC 112502</strain>
    </source>
</reference>
<dbReference type="SUPFAM" id="SSF52317">
    <property type="entry name" value="Class I glutamine amidotransferase-like"/>
    <property type="match status" value="1"/>
</dbReference>
<organism evidence="2 3">
    <name type="scientific">Acidocella aquatica</name>
    <dbReference type="NCBI Taxonomy" id="1922313"/>
    <lineage>
        <taxon>Bacteria</taxon>
        <taxon>Pseudomonadati</taxon>
        <taxon>Pseudomonadota</taxon>
        <taxon>Alphaproteobacteria</taxon>
        <taxon>Acetobacterales</taxon>
        <taxon>Acidocellaceae</taxon>
        <taxon>Acidocella</taxon>
    </lineage>
</organism>
<name>A0ABQ6AC51_9PROT</name>
<dbReference type="Proteomes" id="UP001156641">
    <property type="component" value="Unassembled WGS sequence"/>
</dbReference>
<dbReference type="EMBL" id="BSOS01000079">
    <property type="protein sequence ID" value="GLR68182.1"/>
    <property type="molecule type" value="Genomic_DNA"/>
</dbReference>
<dbReference type="InterPro" id="IPR044992">
    <property type="entry name" value="ChyE-like"/>
</dbReference>